<gene>
    <name evidence="1" type="ORF">SPIL2461_LOCUS15656</name>
</gene>
<comment type="caution">
    <text evidence="1">The sequence shown here is derived from an EMBL/GenBank/DDBJ whole genome shotgun (WGS) entry which is preliminary data.</text>
</comment>
<dbReference type="Proteomes" id="UP000649617">
    <property type="component" value="Unassembled WGS sequence"/>
</dbReference>
<reference evidence="1" key="1">
    <citation type="submission" date="2021-02" db="EMBL/GenBank/DDBJ databases">
        <authorList>
            <person name="Dougan E. K."/>
            <person name="Rhodes N."/>
            <person name="Thang M."/>
            <person name="Chan C."/>
        </authorList>
    </citation>
    <scope>NUCLEOTIDE SEQUENCE</scope>
</reference>
<evidence type="ECO:0000313" key="2">
    <source>
        <dbReference type="Proteomes" id="UP000649617"/>
    </source>
</evidence>
<feature type="non-terminal residue" evidence="1">
    <location>
        <position position="1"/>
    </location>
</feature>
<sequence>VWAFAFDSPEASPRNRRMSYGAEVLKHRQDELCASAQTTLEGLFWDWPLSRSERKQRLLLAESRLQALEGQELLQEIVQENAVERRELSEVTQVLKEQIAKLRGKGQATFGQAAIRGGG</sequence>
<keyword evidence="2" id="KW-1185">Reference proteome</keyword>
<protein>
    <submittedName>
        <fullName evidence="1">Uncharacterized protein</fullName>
    </submittedName>
</protein>
<proteinExistence type="predicted"/>
<evidence type="ECO:0000313" key="1">
    <source>
        <dbReference type="EMBL" id="CAE7586936.1"/>
    </source>
</evidence>
<dbReference type="AlphaFoldDB" id="A0A812UM85"/>
<name>A0A812UM85_SYMPI</name>
<organism evidence="1 2">
    <name type="scientific">Symbiodinium pilosum</name>
    <name type="common">Dinoflagellate</name>
    <dbReference type="NCBI Taxonomy" id="2952"/>
    <lineage>
        <taxon>Eukaryota</taxon>
        <taxon>Sar</taxon>
        <taxon>Alveolata</taxon>
        <taxon>Dinophyceae</taxon>
        <taxon>Suessiales</taxon>
        <taxon>Symbiodiniaceae</taxon>
        <taxon>Symbiodinium</taxon>
    </lineage>
</organism>
<accession>A0A812UM85</accession>
<dbReference type="EMBL" id="CAJNIZ010039080">
    <property type="protein sequence ID" value="CAE7586936.1"/>
    <property type="molecule type" value="Genomic_DNA"/>
</dbReference>
<dbReference type="OrthoDB" id="434551at2759"/>